<proteinExistence type="predicted"/>
<reference evidence="3 4" key="1">
    <citation type="journal article" date="2018" name="Nat. Ecol. Evol.">
        <title>Pezizomycetes genomes reveal the molecular basis of ectomycorrhizal truffle lifestyle.</title>
        <authorList>
            <person name="Murat C."/>
            <person name="Payen T."/>
            <person name="Noel B."/>
            <person name="Kuo A."/>
            <person name="Morin E."/>
            <person name="Chen J."/>
            <person name="Kohler A."/>
            <person name="Krizsan K."/>
            <person name="Balestrini R."/>
            <person name="Da Silva C."/>
            <person name="Montanini B."/>
            <person name="Hainaut M."/>
            <person name="Levati E."/>
            <person name="Barry K.W."/>
            <person name="Belfiori B."/>
            <person name="Cichocki N."/>
            <person name="Clum A."/>
            <person name="Dockter R.B."/>
            <person name="Fauchery L."/>
            <person name="Guy J."/>
            <person name="Iotti M."/>
            <person name="Le Tacon F."/>
            <person name="Lindquist E.A."/>
            <person name="Lipzen A."/>
            <person name="Malagnac F."/>
            <person name="Mello A."/>
            <person name="Molinier V."/>
            <person name="Miyauchi S."/>
            <person name="Poulain J."/>
            <person name="Riccioni C."/>
            <person name="Rubini A."/>
            <person name="Sitrit Y."/>
            <person name="Splivallo R."/>
            <person name="Traeger S."/>
            <person name="Wang M."/>
            <person name="Zifcakova L."/>
            <person name="Wipf D."/>
            <person name="Zambonelli A."/>
            <person name="Paolocci F."/>
            <person name="Nowrousian M."/>
            <person name="Ottonello S."/>
            <person name="Baldrian P."/>
            <person name="Spatafora J.W."/>
            <person name="Henrissat B."/>
            <person name="Nagy L.G."/>
            <person name="Aury J.M."/>
            <person name="Wincker P."/>
            <person name="Grigoriev I.V."/>
            <person name="Bonfante P."/>
            <person name="Martin F.M."/>
        </authorList>
    </citation>
    <scope>NUCLEOTIDE SEQUENCE [LARGE SCALE GENOMIC DNA]</scope>
    <source>
        <strain evidence="3 4">RN42</strain>
    </source>
</reference>
<feature type="coiled-coil region" evidence="1">
    <location>
        <begin position="439"/>
        <end position="466"/>
    </location>
</feature>
<keyword evidence="4" id="KW-1185">Reference proteome</keyword>
<organism evidence="3 4">
    <name type="scientific">Ascobolus immersus RN42</name>
    <dbReference type="NCBI Taxonomy" id="1160509"/>
    <lineage>
        <taxon>Eukaryota</taxon>
        <taxon>Fungi</taxon>
        <taxon>Dikarya</taxon>
        <taxon>Ascomycota</taxon>
        <taxon>Pezizomycotina</taxon>
        <taxon>Pezizomycetes</taxon>
        <taxon>Pezizales</taxon>
        <taxon>Ascobolaceae</taxon>
        <taxon>Ascobolus</taxon>
    </lineage>
</organism>
<evidence type="ECO:0000256" key="1">
    <source>
        <dbReference type="SAM" id="Coils"/>
    </source>
</evidence>
<feature type="compositionally biased region" description="Acidic residues" evidence="2">
    <location>
        <begin position="613"/>
        <end position="632"/>
    </location>
</feature>
<protein>
    <submittedName>
        <fullName evidence="3">Uncharacterized protein</fullName>
    </submittedName>
</protein>
<sequence length="640" mass="72609">MSSPQPVRRESAEPDDPVVGYEVKFLEPGMLMEFDVDTDMTPRMVVHEVERRLKATYVIDWNLQSGWKLHLTLARSFGYQLNNDDFIDQKLSAILNALHRVHKLETIPTKYDMILFTSPTAEPIASFLGCSTVGVKPPQCQGQDQSSRPTKDTYKLFIQFVDNSLVFHIPDSHATKFTVERIFENDSEIVLGPVFATLLEKLQALLNFGHEEFSCELESLTDASFWKAVGTTEGRGAVMKFTVRPVQGKGGFKSRSIMSWRKRRARIENQNINAGPTTPAVISPSDPEPVAEPLGVTRDHEGIELEGERWESGNSKIQHYSDKPPQSAKATELKGLDSEWETVAPKRRRSQPVRGSNEFYKIDKKETRKPIRRRYKLPSVLVPASEQHSSWNIAEVCAQVETVMGAQYDPDMPAVLPDWFITHKAEVTRILKSEVSKYISAHQASNERLREENRFLRERVSDLEQQERENLDPIRNRHLLDRAKDTVAKENKFYDYNAMLSDIGGPGSEKLLCEVLNKKQTGKFVAGVDVEAITGMTPGEFYQFLFVDTRFIIDDGNRAAHAATDEELMTSTWSLPMEHEETREKMLKVQLFVYSARQNKIQMTPLERPPPAEESEDAEENANLGDGEDDMVSGDGEAMH</sequence>
<dbReference type="EMBL" id="ML119710">
    <property type="protein sequence ID" value="RPA78518.1"/>
    <property type="molecule type" value="Genomic_DNA"/>
</dbReference>
<evidence type="ECO:0000313" key="3">
    <source>
        <dbReference type="EMBL" id="RPA78518.1"/>
    </source>
</evidence>
<name>A0A3N4I1E9_ASCIM</name>
<feature type="region of interest" description="Disordered" evidence="2">
    <location>
        <begin position="602"/>
        <end position="640"/>
    </location>
</feature>
<evidence type="ECO:0000313" key="4">
    <source>
        <dbReference type="Proteomes" id="UP000275078"/>
    </source>
</evidence>
<gene>
    <name evidence="3" type="ORF">BJ508DRAFT_329143</name>
</gene>
<accession>A0A3N4I1E9</accession>
<dbReference type="Proteomes" id="UP000275078">
    <property type="component" value="Unassembled WGS sequence"/>
</dbReference>
<dbReference type="AlphaFoldDB" id="A0A3N4I1E9"/>
<evidence type="ECO:0000256" key="2">
    <source>
        <dbReference type="SAM" id="MobiDB-lite"/>
    </source>
</evidence>
<feature type="region of interest" description="Disordered" evidence="2">
    <location>
        <begin position="309"/>
        <end position="357"/>
    </location>
</feature>
<keyword evidence="1" id="KW-0175">Coiled coil</keyword>